<dbReference type="InterPro" id="IPR004332">
    <property type="entry name" value="Transposase_MuDR"/>
</dbReference>
<dbReference type="EMBL" id="JABTTQ020000007">
    <property type="protein sequence ID" value="KAK6151999.1"/>
    <property type="molecule type" value="Genomic_DNA"/>
</dbReference>
<proteinExistence type="predicted"/>
<comment type="caution">
    <text evidence="2">The sequence shown here is derived from an EMBL/GenBank/DDBJ whole genome shotgun (WGS) entry which is preliminary data.</text>
</comment>
<gene>
    <name evidence="2" type="ORF">DH2020_014634</name>
</gene>
<name>A0ABR0X0G9_REHGL</name>
<dbReference type="Proteomes" id="UP001318860">
    <property type="component" value="Unassembled WGS sequence"/>
</dbReference>
<dbReference type="PANTHER" id="PTHR31973:SF187">
    <property type="entry name" value="MUTATOR TRANSPOSASE MUDRA PROTEIN"/>
    <property type="match status" value="1"/>
</dbReference>
<dbReference type="Pfam" id="PF03108">
    <property type="entry name" value="DBD_Tnp_Mut"/>
    <property type="match status" value="1"/>
</dbReference>
<organism evidence="2 3">
    <name type="scientific">Rehmannia glutinosa</name>
    <name type="common">Chinese foxglove</name>
    <dbReference type="NCBI Taxonomy" id="99300"/>
    <lineage>
        <taxon>Eukaryota</taxon>
        <taxon>Viridiplantae</taxon>
        <taxon>Streptophyta</taxon>
        <taxon>Embryophyta</taxon>
        <taxon>Tracheophyta</taxon>
        <taxon>Spermatophyta</taxon>
        <taxon>Magnoliopsida</taxon>
        <taxon>eudicotyledons</taxon>
        <taxon>Gunneridae</taxon>
        <taxon>Pentapetalae</taxon>
        <taxon>asterids</taxon>
        <taxon>lamiids</taxon>
        <taxon>Lamiales</taxon>
        <taxon>Orobanchaceae</taxon>
        <taxon>Rehmannieae</taxon>
        <taxon>Rehmannia</taxon>
    </lineage>
</organism>
<reference evidence="2 3" key="1">
    <citation type="journal article" date="2021" name="Comput. Struct. Biotechnol. J.">
        <title>De novo genome assembly of the potent medicinal plant Rehmannia glutinosa using nanopore technology.</title>
        <authorList>
            <person name="Ma L."/>
            <person name="Dong C."/>
            <person name="Song C."/>
            <person name="Wang X."/>
            <person name="Zheng X."/>
            <person name="Niu Y."/>
            <person name="Chen S."/>
            <person name="Feng W."/>
        </authorList>
    </citation>
    <scope>NUCLEOTIDE SEQUENCE [LARGE SCALE GENOMIC DNA]</scope>
    <source>
        <strain evidence="2">DH-2019</strain>
    </source>
</reference>
<evidence type="ECO:0000313" key="3">
    <source>
        <dbReference type="Proteomes" id="UP001318860"/>
    </source>
</evidence>
<sequence>MLIEPTDSDIEANGVTFPEFNLNSDMAHPNMQVGLVFPNVQLYRKALRKHSVKNGFQLLFEKNESNRVTAKCKNLCGWRIYASFLGKSTSFQIKSIKGEPHRCHRDFRNRSANSTYLADRFLQNFVDDPHMTLNSFKKLVRREVNIYAHRQKLYRAKIKAIEAIQGNVKEQYNKLRYYCKQILKENPGSTAVVKVEGPPIYKNPTFQRIFILYEAQKRGFLLGCRPIIGLDACFLKGPYGGQLMAAIGRDGNNQMFH</sequence>
<evidence type="ECO:0000259" key="1">
    <source>
        <dbReference type="Pfam" id="PF03108"/>
    </source>
</evidence>
<protein>
    <recommendedName>
        <fullName evidence="1">Transposase MuDR plant domain-containing protein</fullName>
    </recommendedName>
</protein>
<feature type="domain" description="Transposase MuDR plant" evidence="1">
    <location>
        <begin position="31"/>
        <end position="93"/>
    </location>
</feature>
<evidence type="ECO:0000313" key="2">
    <source>
        <dbReference type="EMBL" id="KAK6151999.1"/>
    </source>
</evidence>
<accession>A0ABR0X0G9</accession>
<keyword evidence="3" id="KW-1185">Reference proteome</keyword>
<dbReference type="PANTHER" id="PTHR31973">
    <property type="entry name" value="POLYPROTEIN, PUTATIVE-RELATED"/>
    <property type="match status" value="1"/>
</dbReference>